<feature type="transmembrane region" description="Helical" evidence="6">
    <location>
        <begin position="412"/>
        <end position="432"/>
    </location>
</feature>
<dbReference type="GO" id="GO:0022857">
    <property type="term" value="F:transmembrane transporter activity"/>
    <property type="evidence" value="ECO:0007669"/>
    <property type="project" value="UniProtKB-UniRule"/>
</dbReference>
<dbReference type="OrthoDB" id="420519at2759"/>
<feature type="region of interest" description="Disordered" evidence="7">
    <location>
        <begin position="14"/>
        <end position="87"/>
    </location>
</feature>
<dbReference type="Proteomes" id="UP000217199">
    <property type="component" value="Unassembled WGS sequence"/>
</dbReference>
<evidence type="ECO:0000256" key="1">
    <source>
        <dbReference type="ARBA" id="ARBA00004141"/>
    </source>
</evidence>
<evidence type="ECO:0000313" key="8">
    <source>
        <dbReference type="EMBL" id="PAV23586.1"/>
    </source>
</evidence>
<evidence type="ECO:0000256" key="3">
    <source>
        <dbReference type="ARBA" id="ARBA00022692"/>
    </source>
</evidence>
<protein>
    <recommendedName>
        <fullName evidence="6">Protein PNS1</fullName>
    </recommendedName>
</protein>
<evidence type="ECO:0000313" key="9">
    <source>
        <dbReference type="Proteomes" id="UP000217199"/>
    </source>
</evidence>
<name>A0A286UVG7_9AGAM</name>
<comment type="subcellular location">
    <subcellularLocation>
        <location evidence="6">Cell membrane</location>
        <topology evidence="6">Multi-pass membrane protein</topology>
    </subcellularLocation>
    <subcellularLocation>
        <location evidence="1">Membrane</location>
        <topology evidence="1">Multi-pass membrane protein</topology>
    </subcellularLocation>
</comment>
<dbReference type="PANTHER" id="PTHR12385:SF88">
    <property type="entry name" value="CHOLINE TRANSPORTER-LIKE PROTEIN CTL1"/>
    <property type="match status" value="1"/>
</dbReference>
<sequence>MTASFAAYASQFLNRQQQPSSSTLTSQPLFYSFTTDNGSRTGDLSDSDIPDTILSEGPLDEDRDDDDPYLRLDEDEQPSTSITRFESDTIPLIAFERETISPPRESRQGWLAHQAPVSHRVSPNPPSDFSSESTGTPPAAHARPSRPVPRVVQPNQLTESLLPRDGVTRPVDVDSSLVRECDGMCSWLIHHLVYNLIISAAVSFAHILLLRIFVKPVLLATSVFIPITLFISAIWAFVGSFMWEEGVEPTWGETTGLRLFSLIPLALAAYTSRRLTRLPQELHTTSSVLALSTSILTSNPLLLALSPLILLLMLIGSIPFLTLSFRLLLIGNLSQPSSNTWEWHVKNWANWSIAGTVVVWLWSWGVARGVLRTTCAAVVGAWYFTPLDVPEPNPLDTFRVHAALHRSTESSLGSIVISALLLTGIRILAALTGVMRRAPLSVLPLLAMPINFLGNLTSTLSSLALIYIGLTGDAFFPSARRAQALVSAITNSSGRVKYRRSGIDPTLSILTITPLTLTLPFALSTYLFTAHTLGAPSYAPVAALLAGGVTALVGRFCVSLVEDVADTLYMCYCIDRDTGRRHQEDVFRAFEWQMPVRSAPPNHPRNIPPTRPIVSLAPPLSQSPSSPIPESSSESEEESYPLQRSSRGSYLGRTRAQSPKRPTVDKLDESRESENMMLGLDFV</sequence>
<dbReference type="PANTHER" id="PTHR12385">
    <property type="entry name" value="CHOLINE TRANSPORTER-LIKE (SLC FAMILY 44)"/>
    <property type="match status" value="1"/>
</dbReference>
<comment type="caution">
    <text evidence="8">The sequence shown here is derived from an EMBL/GenBank/DDBJ whole genome shotgun (WGS) entry which is preliminary data.</text>
</comment>
<feature type="transmembrane region" description="Helical" evidence="6">
    <location>
        <begin position="348"/>
        <end position="367"/>
    </location>
</feature>
<feature type="compositionally biased region" description="Low complexity" evidence="7">
    <location>
        <begin position="16"/>
        <end position="29"/>
    </location>
</feature>
<evidence type="ECO:0000256" key="4">
    <source>
        <dbReference type="ARBA" id="ARBA00022989"/>
    </source>
</evidence>
<feature type="transmembrane region" description="Helical" evidence="6">
    <location>
        <begin position="255"/>
        <end position="272"/>
    </location>
</feature>
<evidence type="ECO:0000256" key="6">
    <source>
        <dbReference type="RuleBase" id="RU368066"/>
    </source>
</evidence>
<feature type="compositionally biased region" description="Polar residues" evidence="7">
    <location>
        <begin position="32"/>
        <end position="44"/>
    </location>
</feature>
<dbReference type="InParanoid" id="A0A286UVG7"/>
<feature type="region of interest" description="Disordered" evidence="7">
    <location>
        <begin position="598"/>
        <end position="683"/>
    </location>
</feature>
<dbReference type="InterPro" id="IPR007603">
    <property type="entry name" value="Choline_transptr-like"/>
</dbReference>
<evidence type="ECO:0000256" key="5">
    <source>
        <dbReference type="ARBA" id="ARBA00023136"/>
    </source>
</evidence>
<dbReference type="Pfam" id="PF04515">
    <property type="entry name" value="Choline_transpo"/>
    <property type="match status" value="1"/>
</dbReference>
<feature type="compositionally biased region" description="Acidic residues" evidence="7">
    <location>
        <begin position="58"/>
        <end position="77"/>
    </location>
</feature>
<feature type="transmembrane region" description="Helical" evidence="6">
    <location>
        <begin position="507"/>
        <end position="529"/>
    </location>
</feature>
<accession>A0A286UVG7</accession>
<comment type="function">
    <text evidence="6">Probably involved in transport through the plasma membrane.</text>
</comment>
<feature type="transmembrane region" description="Helical" evidence="6">
    <location>
        <begin position="452"/>
        <end position="470"/>
    </location>
</feature>
<evidence type="ECO:0000256" key="2">
    <source>
        <dbReference type="ARBA" id="ARBA00007168"/>
    </source>
</evidence>
<feature type="transmembrane region" description="Helical" evidence="6">
    <location>
        <begin position="301"/>
        <end position="328"/>
    </location>
</feature>
<dbReference type="STRING" id="2282107.A0A286UVG7"/>
<proteinExistence type="inferred from homology"/>
<keyword evidence="5 6" id="KW-0472">Membrane</keyword>
<feature type="transmembrane region" description="Helical" evidence="6">
    <location>
        <begin position="541"/>
        <end position="561"/>
    </location>
</feature>
<dbReference type="GO" id="GO:0005886">
    <property type="term" value="C:plasma membrane"/>
    <property type="evidence" value="ECO:0007669"/>
    <property type="project" value="UniProtKB-SubCell"/>
</dbReference>
<dbReference type="EMBL" id="NBII01000001">
    <property type="protein sequence ID" value="PAV23586.1"/>
    <property type="molecule type" value="Genomic_DNA"/>
</dbReference>
<feature type="compositionally biased region" description="Basic and acidic residues" evidence="7">
    <location>
        <begin position="662"/>
        <end position="674"/>
    </location>
</feature>
<feature type="transmembrane region" description="Helical" evidence="6">
    <location>
        <begin position="187"/>
        <end position="210"/>
    </location>
</feature>
<feature type="compositionally biased region" description="Pro residues" evidence="7">
    <location>
        <begin position="601"/>
        <end position="611"/>
    </location>
</feature>
<comment type="similarity">
    <text evidence="2 6">Belongs to the CTL (choline transporter-like) family.</text>
</comment>
<organism evidence="8 9">
    <name type="scientific">Pyrrhoderma noxium</name>
    <dbReference type="NCBI Taxonomy" id="2282107"/>
    <lineage>
        <taxon>Eukaryota</taxon>
        <taxon>Fungi</taxon>
        <taxon>Dikarya</taxon>
        <taxon>Basidiomycota</taxon>
        <taxon>Agaricomycotina</taxon>
        <taxon>Agaricomycetes</taxon>
        <taxon>Hymenochaetales</taxon>
        <taxon>Hymenochaetaceae</taxon>
        <taxon>Pyrrhoderma</taxon>
    </lineage>
</organism>
<feature type="transmembrane region" description="Helical" evidence="6">
    <location>
        <begin position="217"/>
        <end position="243"/>
    </location>
</feature>
<feature type="region of interest" description="Disordered" evidence="7">
    <location>
        <begin position="103"/>
        <end position="150"/>
    </location>
</feature>
<dbReference type="AlphaFoldDB" id="A0A286UVG7"/>
<keyword evidence="9" id="KW-1185">Reference proteome</keyword>
<feature type="compositionally biased region" description="Low complexity" evidence="7">
    <location>
        <begin position="618"/>
        <end position="632"/>
    </location>
</feature>
<feature type="compositionally biased region" description="Polar residues" evidence="7">
    <location>
        <begin position="127"/>
        <end position="136"/>
    </location>
</feature>
<keyword evidence="4 6" id="KW-1133">Transmembrane helix</keyword>
<keyword evidence="3 6" id="KW-0812">Transmembrane</keyword>
<evidence type="ECO:0000256" key="7">
    <source>
        <dbReference type="SAM" id="MobiDB-lite"/>
    </source>
</evidence>
<reference evidence="8 9" key="1">
    <citation type="journal article" date="2017" name="Mol. Ecol.">
        <title>Comparative and population genomic landscape of Phellinus noxius: A hypervariable fungus causing root rot in trees.</title>
        <authorList>
            <person name="Chung C.L."/>
            <person name="Lee T.J."/>
            <person name="Akiba M."/>
            <person name="Lee H.H."/>
            <person name="Kuo T.H."/>
            <person name="Liu D."/>
            <person name="Ke H.M."/>
            <person name="Yokoi T."/>
            <person name="Roa M.B."/>
            <person name="Lu M.J."/>
            <person name="Chang Y.Y."/>
            <person name="Ann P.J."/>
            <person name="Tsai J.N."/>
            <person name="Chen C.Y."/>
            <person name="Tzean S.S."/>
            <person name="Ota Y."/>
            <person name="Hattori T."/>
            <person name="Sahashi N."/>
            <person name="Liou R.F."/>
            <person name="Kikuchi T."/>
            <person name="Tsai I.J."/>
        </authorList>
    </citation>
    <scope>NUCLEOTIDE SEQUENCE [LARGE SCALE GENOMIC DNA]</scope>
    <source>
        <strain evidence="8 9">FFPRI411160</strain>
    </source>
</reference>
<gene>
    <name evidence="8" type="ORF">PNOK_0065400</name>
</gene>